<keyword evidence="3 9" id="KW-0812">Transmembrane</keyword>
<feature type="compositionally biased region" description="Low complexity" evidence="8">
    <location>
        <begin position="696"/>
        <end position="714"/>
    </location>
</feature>
<feature type="compositionally biased region" description="Basic and acidic residues" evidence="8">
    <location>
        <begin position="799"/>
        <end position="814"/>
    </location>
</feature>
<feature type="compositionally biased region" description="Low complexity" evidence="8">
    <location>
        <begin position="815"/>
        <end position="828"/>
    </location>
</feature>
<feature type="transmembrane region" description="Helical" evidence="9">
    <location>
        <begin position="1179"/>
        <end position="1198"/>
    </location>
</feature>
<dbReference type="GO" id="GO:0005886">
    <property type="term" value="C:plasma membrane"/>
    <property type="evidence" value="ECO:0007669"/>
    <property type="project" value="TreeGrafter"/>
</dbReference>
<feature type="compositionally biased region" description="Basic and acidic residues" evidence="8">
    <location>
        <begin position="303"/>
        <end position="313"/>
    </location>
</feature>
<keyword evidence="4 9" id="KW-1133">Transmembrane helix</keyword>
<dbReference type="InterPro" id="IPR005821">
    <property type="entry name" value="Ion_trans_dom"/>
</dbReference>
<feature type="region of interest" description="Disordered" evidence="8">
    <location>
        <begin position="1498"/>
        <end position="1530"/>
    </location>
</feature>
<comment type="subcellular location">
    <subcellularLocation>
        <location evidence="1">Membrane</location>
        <topology evidence="1">Multi-pass membrane protein</topology>
    </subcellularLocation>
</comment>
<evidence type="ECO:0000256" key="9">
    <source>
        <dbReference type="SAM" id="Phobius"/>
    </source>
</evidence>
<dbReference type="EMBL" id="BRXU01000039">
    <property type="protein sequence ID" value="GLC60809.1"/>
    <property type="molecule type" value="Genomic_DNA"/>
</dbReference>
<evidence type="ECO:0000256" key="3">
    <source>
        <dbReference type="ARBA" id="ARBA00022692"/>
    </source>
</evidence>
<feature type="compositionally biased region" description="Acidic residues" evidence="8">
    <location>
        <begin position="1247"/>
        <end position="1262"/>
    </location>
</feature>
<feature type="region of interest" description="Disordered" evidence="8">
    <location>
        <begin position="456"/>
        <end position="482"/>
    </location>
</feature>
<feature type="domain" description="Ion transport" evidence="10">
    <location>
        <begin position="897"/>
        <end position="1094"/>
    </location>
</feature>
<comment type="caution">
    <text evidence="11">The sequence shown here is derived from an EMBL/GenBank/DDBJ whole genome shotgun (WGS) entry which is preliminary data.</text>
</comment>
<keyword evidence="5" id="KW-0406">Ion transport</keyword>
<feature type="compositionally biased region" description="Low complexity" evidence="8">
    <location>
        <begin position="1519"/>
        <end position="1530"/>
    </location>
</feature>
<evidence type="ECO:0000256" key="6">
    <source>
        <dbReference type="ARBA" id="ARBA00023136"/>
    </source>
</evidence>
<feature type="transmembrane region" description="Helical" evidence="9">
    <location>
        <begin position="909"/>
        <end position="929"/>
    </location>
</feature>
<dbReference type="GO" id="GO:0051480">
    <property type="term" value="P:regulation of cytosolic calcium ion concentration"/>
    <property type="evidence" value="ECO:0007669"/>
    <property type="project" value="TreeGrafter"/>
</dbReference>
<gene>
    <name evidence="11" type="primary">PLESTBF000824</name>
    <name evidence="11" type="ORF">PLESTB_001678500</name>
</gene>
<feature type="transmembrane region" description="Helical" evidence="9">
    <location>
        <begin position="1002"/>
        <end position="1020"/>
    </location>
</feature>
<feature type="compositionally biased region" description="Pro residues" evidence="8">
    <location>
        <begin position="150"/>
        <end position="169"/>
    </location>
</feature>
<feature type="compositionally biased region" description="Gly residues" evidence="8">
    <location>
        <begin position="829"/>
        <end position="840"/>
    </location>
</feature>
<keyword evidence="12" id="KW-1185">Reference proteome</keyword>
<evidence type="ECO:0000259" key="10">
    <source>
        <dbReference type="Pfam" id="PF00520"/>
    </source>
</evidence>
<dbReference type="GO" id="GO:0015279">
    <property type="term" value="F:store-operated calcium channel activity"/>
    <property type="evidence" value="ECO:0007669"/>
    <property type="project" value="TreeGrafter"/>
</dbReference>
<organism evidence="11 12">
    <name type="scientific">Pleodorina starrii</name>
    <dbReference type="NCBI Taxonomy" id="330485"/>
    <lineage>
        <taxon>Eukaryota</taxon>
        <taxon>Viridiplantae</taxon>
        <taxon>Chlorophyta</taxon>
        <taxon>core chlorophytes</taxon>
        <taxon>Chlorophyceae</taxon>
        <taxon>CS clade</taxon>
        <taxon>Chlamydomonadales</taxon>
        <taxon>Volvocaceae</taxon>
        <taxon>Pleodorina</taxon>
    </lineage>
</organism>
<keyword evidence="7" id="KW-0407">Ion channel</keyword>
<feature type="region of interest" description="Disordered" evidence="8">
    <location>
        <begin position="1220"/>
        <end position="1267"/>
    </location>
</feature>
<evidence type="ECO:0000256" key="5">
    <source>
        <dbReference type="ARBA" id="ARBA00023065"/>
    </source>
</evidence>
<accession>A0A9W6F902</accession>
<reference evidence="11 12" key="1">
    <citation type="journal article" date="2023" name="Commun. Biol.">
        <title>Reorganization of the ancestral sex-determining regions during the evolution of trioecy in Pleodorina starrii.</title>
        <authorList>
            <person name="Takahashi K."/>
            <person name="Suzuki S."/>
            <person name="Kawai-Toyooka H."/>
            <person name="Yamamoto K."/>
            <person name="Hamaji T."/>
            <person name="Ootsuki R."/>
            <person name="Yamaguchi H."/>
            <person name="Kawachi M."/>
            <person name="Higashiyama T."/>
            <person name="Nozaki H."/>
        </authorList>
    </citation>
    <scope>NUCLEOTIDE SEQUENCE [LARGE SCALE GENOMIC DNA]</scope>
    <source>
        <strain evidence="11 12">NIES-4479</strain>
    </source>
</reference>
<feature type="transmembrane region" description="Helical" evidence="9">
    <location>
        <begin position="1064"/>
        <end position="1086"/>
    </location>
</feature>
<dbReference type="GO" id="GO:0034703">
    <property type="term" value="C:cation channel complex"/>
    <property type="evidence" value="ECO:0007669"/>
    <property type="project" value="TreeGrafter"/>
</dbReference>
<dbReference type="PANTHER" id="PTHR10117">
    <property type="entry name" value="TRANSIENT RECEPTOR POTENTIAL CHANNEL"/>
    <property type="match status" value="1"/>
</dbReference>
<evidence type="ECO:0000256" key="4">
    <source>
        <dbReference type="ARBA" id="ARBA00022989"/>
    </source>
</evidence>
<proteinExistence type="predicted"/>
<dbReference type="Proteomes" id="UP001165080">
    <property type="component" value="Unassembled WGS sequence"/>
</dbReference>
<keyword evidence="2" id="KW-0813">Transport</keyword>
<evidence type="ECO:0000256" key="2">
    <source>
        <dbReference type="ARBA" id="ARBA00022448"/>
    </source>
</evidence>
<feature type="region of interest" description="Disordered" evidence="8">
    <location>
        <begin position="1287"/>
        <end position="1311"/>
    </location>
</feature>
<feature type="transmembrane region" description="Helical" evidence="9">
    <location>
        <begin position="976"/>
        <end position="995"/>
    </location>
</feature>
<feature type="transmembrane region" description="Helical" evidence="9">
    <location>
        <begin position="1444"/>
        <end position="1467"/>
    </location>
</feature>
<evidence type="ECO:0000256" key="8">
    <source>
        <dbReference type="SAM" id="MobiDB-lite"/>
    </source>
</evidence>
<evidence type="ECO:0000313" key="12">
    <source>
        <dbReference type="Proteomes" id="UP001165080"/>
    </source>
</evidence>
<keyword evidence="6 9" id="KW-0472">Membrane</keyword>
<dbReference type="GO" id="GO:0070679">
    <property type="term" value="F:inositol 1,4,5 trisphosphate binding"/>
    <property type="evidence" value="ECO:0007669"/>
    <property type="project" value="TreeGrafter"/>
</dbReference>
<evidence type="ECO:0000313" key="11">
    <source>
        <dbReference type="EMBL" id="GLC60809.1"/>
    </source>
</evidence>
<feature type="region of interest" description="Disordered" evidence="8">
    <location>
        <begin position="141"/>
        <end position="174"/>
    </location>
</feature>
<feature type="compositionally biased region" description="Basic and acidic residues" evidence="8">
    <location>
        <begin position="1220"/>
        <end position="1231"/>
    </location>
</feature>
<feature type="region of interest" description="Disordered" evidence="8">
    <location>
        <begin position="679"/>
        <end position="720"/>
    </location>
</feature>
<dbReference type="Pfam" id="PF00520">
    <property type="entry name" value="Ion_trans"/>
    <property type="match status" value="1"/>
</dbReference>
<protein>
    <recommendedName>
        <fullName evidence="10">Ion transport domain-containing protein</fullName>
    </recommendedName>
</protein>
<feature type="region of interest" description="Disordered" evidence="8">
    <location>
        <begin position="298"/>
        <end position="353"/>
    </location>
</feature>
<evidence type="ECO:0000256" key="7">
    <source>
        <dbReference type="ARBA" id="ARBA00023303"/>
    </source>
</evidence>
<feature type="region of interest" description="Disordered" evidence="8">
    <location>
        <begin position="792"/>
        <end position="841"/>
    </location>
</feature>
<feature type="compositionally biased region" description="Gly residues" evidence="8">
    <location>
        <begin position="341"/>
        <end position="352"/>
    </location>
</feature>
<evidence type="ECO:0000256" key="1">
    <source>
        <dbReference type="ARBA" id="ARBA00004141"/>
    </source>
</evidence>
<feature type="transmembrane region" description="Helical" evidence="9">
    <location>
        <begin position="1026"/>
        <end position="1043"/>
    </location>
</feature>
<dbReference type="PANTHER" id="PTHR10117:SF54">
    <property type="entry name" value="TRANSIENT RECEPTOR POTENTIAL-GAMMA PROTEIN"/>
    <property type="match status" value="1"/>
</dbReference>
<dbReference type="InterPro" id="IPR002153">
    <property type="entry name" value="TRPC_channel"/>
</dbReference>
<feature type="region of interest" description="Disordered" evidence="8">
    <location>
        <begin position="519"/>
        <end position="542"/>
    </location>
</feature>
<name>A0A9W6F902_9CHLO</name>
<sequence length="1573" mass="160493">MAYDADVACLQAVSDHWNASRPDYLQVSFRVPCRVFVLLTSTGREPAWLRAGFTRLTSSPLLEGRQASLEVDWRLPPHAWLLARLTHQLDTCRTARLLLWERNAVCLPGKTYAFGGTKGRQPLLDHTYLFLWQPLEPSGAAADPCGSPCTPAPEPSARPQPPPPPPPQPHTETATATATGAFLSSGGGGGALMAPMSQQLTRPQVGGSIPTGVTLGSTSFLRSCASWVRERQQRKLRGVLQERIVQAALRGDLARLKAACEEYRRQGSSQQPEAPAAAAAVAAATAATAAAAAAAAATAAGGGDRDAVDRNSRCDITTSRDGGRASSGSGSGPLREAAAKEGGGGPGGGGRGQEWLVAAAAATAAVATAVQADGGGGSGGPGEAAGVGASGGVVAKAVGPELELQAAAAPPPPPPPPAAGSVQAELCDDGGVGSVVDPVPAMGPAPAACPACPCPGSEGPPSGAVPPTADPNPFPPMGGHGQGFPAGAVSAAAEPTAAAAAAAVAGASQATAAAAAGSAGGSLAVPPPAAPPSGAAAAAGGGDASGGFGGGWPPPSFLLAGGRLLTSVVSERRVPPAVVIFLVSQGAELDGGALRYILRNPRALPDGGYQDVQHFVLSYVLHQRNPIASSLVMAGHLDGLGKGDSSRAREYRALASRLRNLAILLVEQLNELAARLVEPNQAEQEDDHREEEEQRQQLQQQQLQQLQQQQQGAGHWAGGSGSGVGGGMAVFAPAATLSDVLAPTGWPCSINDCSPVQVAFTNKNMEFICASVAQTYLLYRWKGSEYTANALQRPPLAASDDHEGARTTRPDHRPTTAATATATAAATKGSGGGGSGGGSGITSLRRSRGAAAAAAAAPTGFRYDDDLLTMRVLEAAGFSGPAGRLPEFWGLYNGRLVDYFADGVNVVEVMALGLVFASVVFTTVMRHVLSGSLLTTTTTPTTSGSSGSRLLSSLASVQVLLSNTGPILMWVRLLQFLVPFAPSIAVLMQVVAKLLPEVAKFLIPGAVLTVGVAFTLYITFKDRGMPSLSTLGGILLLLFRTFLGETMFEVLQGEKDNLYNMFGNVVVVLYTMMATVVVSNLLISFISANYQPVKSAIAARFQLFGMLVRYEFMVDNHLLGSPFTLPLMAAQQLLPSGWRPMMGPGPEGAVTAGVMPLDGNPKPGESRAAKLYPTGSNELPYLVFLIVMYPFIFAASSWRRTACRTLRFTATGNFFCLADRSKDRDDNHHQDDGDDGDSGSDSGSDGSDCESDDCGSDDGSECEGERGAAERAVAAAAAVAATGAASAAALPPNSPGSSSGRMQFGGGGGGGGRLGGKVAPLGATVTAIADGTVTNVLYDRPSAATDAGGGGDGGGVNAVVRRLERRLRMVDLTADGSAMGRAYGDNADGGGWGADDGGGGGGGGSFRRMRSERLVFAAAGVSKSYPARRLQAVAKALRWGLSLLLLRPLLLLLGLVLYIVLLVVLVLGLWLGVYQWLVRLGVSIYFVLAAARPTCPTMSPAGSPPPATAAPCRPSRLTPTAAPSRAASSEAPSWVAAAASSPSLTASSRVASASPEAASSAEASSPPSAASPA</sequence>